<keyword evidence="2" id="KW-1185">Reference proteome</keyword>
<protein>
    <submittedName>
        <fullName evidence="1">Predicted aminopeptidase</fullName>
    </submittedName>
</protein>
<dbReference type="RefSeq" id="WP_244577925.1">
    <property type="nucleotide sequence ID" value="NZ_OCPC01000005.1"/>
</dbReference>
<name>A0A286IDW1_9HYPH</name>
<dbReference type="AlphaFoldDB" id="A0A286IDW1"/>
<gene>
    <name evidence="1" type="ORF">SAMN05877838_3183</name>
</gene>
<dbReference type="Pfam" id="PF10023">
    <property type="entry name" value="Aminopep"/>
    <property type="match status" value="1"/>
</dbReference>
<dbReference type="PROSITE" id="PS51257">
    <property type="entry name" value="PROKAR_LIPOPROTEIN"/>
    <property type="match status" value="1"/>
</dbReference>
<keyword evidence="1" id="KW-0378">Hydrolase</keyword>
<keyword evidence="1" id="KW-0645">Protease</keyword>
<keyword evidence="1" id="KW-0031">Aminopeptidase</keyword>
<dbReference type="PIRSF" id="PIRSF029285">
    <property type="entry name" value="Aminopept"/>
    <property type="match status" value="1"/>
</dbReference>
<organism evidence="1 2">
    <name type="scientific">Hoeflea halophila</name>
    <dbReference type="NCBI Taxonomy" id="714899"/>
    <lineage>
        <taxon>Bacteria</taxon>
        <taxon>Pseudomonadati</taxon>
        <taxon>Pseudomonadota</taxon>
        <taxon>Alphaproteobacteria</taxon>
        <taxon>Hyphomicrobiales</taxon>
        <taxon>Rhizobiaceae</taxon>
        <taxon>Hoeflea</taxon>
    </lineage>
</organism>
<evidence type="ECO:0000313" key="2">
    <source>
        <dbReference type="Proteomes" id="UP000219465"/>
    </source>
</evidence>
<sequence length="353" mass="39434">MHRNIIRLVIAIGLVTVLAGCTTVSYYAQSLNGHLEIMSARQNVDRLIGDASTAEPLRAQMTVARDIRRFASVELDLPDNASYRSYVDIGREYVTWAVFAAPEFSLMPKFWCFPVFGCVPYRGYFSKATAISTARELQEEGLDVHVSGITAYSTLGWTSDPLLSTMFGGDKTYLAALIFHELAHQRVYVNDDTAFNEAFAVAVETTGVRKWLRASGDEAALHRYEAGLERSADFVRLVARTRADLARIYAGPGSTDSRRVAKSAAIDELRSRYRHMRDTRWGGYSGYDAWFEAPINNAKLAATSVYSDQVPAFVRLFELCSADYPRFYAAVHRLGRLARADRARALETAQTCE</sequence>
<evidence type="ECO:0000313" key="1">
    <source>
        <dbReference type="EMBL" id="SOE18262.1"/>
    </source>
</evidence>
<accession>A0A286IDW1</accession>
<dbReference type="InterPro" id="IPR014553">
    <property type="entry name" value="Aminopept"/>
</dbReference>
<reference evidence="2" key="1">
    <citation type="submission" date="2017-08" db="EMBL/GenBank/DDBJ databases">
        <authorList>
            <person name="Varghese N."/>
            <person name="Submissions S."/>
        </authorList>
    </citation>
    <scope>NUCLEOTIDE SEQUENCE [LARGE SCALE GENOMIC DNA]</scope>
    <source>
        <strain evidence="2">KCTC 23107</strain>
    </source>
</reference>
<dbReference type="Proteomes" id="UP000219465">
    <property type="component" value="Unassembled WGS sequence"/>
</dbReference>
<proteinExistence type="predicted"/>
<dbReference type="GO" id="GO:0004177">
    <property type="term" value="F:aminopeptidase activity"/>
    <property type="evidence" value="ECO:0007669"/>
    <property type="project" value="UniProtKB-KW"/>
</dbReference>
<dbReference type="EMBL" id="OCPC01000005">
    <property type="protein sequence ID" value="SOE18262.1"/>
    <property type="molecule type" value="Genomic_DNA"/>
</dbReference>